<sequence length="37" mass="3946">MGGVGQHRASPVVFSYAVSMHSTPNRRAYARALGSIL</sequence>
<dbReference type="RefSeq" id="WP_004192280.1">
    <property type="nucleotide sequence ID" value="NZ_CM000832.1"/>
</dbReference>
<protein>
    <submittedName>
        <fullName evidence="1">Uncharacterized protein</fullName>
    </submittedName>
</protein>
<name>A0A0E1W6R3_BURPE</name>
<reference evidence="1" key="1">
    <citation type="submission" date="2009-05" db="EMBL/GenBank/DDBJ databases">
        <authorList>
            <person name="Harkins D.M."/>
            <person name="DeShazer D."/>
            <person name="Woods D.E."/>
            <person name="Brinkac L.M."/>
            <person name="Brown K.A."/>
            <person name="Hung G.C."/>
            <person name="Tuanyok A."/>
            <person name="Zhang B."/>
            <person name="Nierman W.C."/>
        </authorList>
    </citation>
    <scope>NUCLEOTIDE SEQUENCE [LARGE SCALE GENOMIC DNA]</scope>
    <source>
        <strain evidence="1">1710a</strain>
    </source>
</reference>
<dbReference type="EMBL" id="CM000832">
    <property type="protein sequence ID" value="EET08905.1"/>
    <property type="molecule type" value="Genomic_DNA"/>
</dbReference>
<evidence type="ECO:0000313" key="1">
    <source>
        <dbReference type="EMBL" id="EET08905.1"/>
    </source>
</evidence>
<gene>
    <name evidence="1" type="ORF">BURPS1710A_1956</name>
</gene>
<organism evidence="1">
    <name type="scientific">Burkholderia pseudomallei 1710a</name>
    <dbReference type="NCBI Taxonomy" id="320371"/>
    <lineage>
        <taxon>Bacteria</taxon>
        <taxon>Pseudomonadati</taxon>
        <taxon>Pseudomonadota</taxon>
        <taxon>Betaproteobacteria</taxon>
        <taxon>Burkholderiales</taxon>
        <taxon>Burkholderiaceae</taxon>
        <taxon>Burkholderia</taxon>
        <taxon>pseudomallei group</taxon>
    </lineage>
</organism>
<proteinExistence type="predicted"/>
<dbReference type="AlphaFoldDB" id="A0A0E1W6R3"/>
<accession>A0A0E1W6R3</accession>
<dbReference type="HOGENOM" id="CLU_3372601_0_0_4"/>
<dbReference type="Proteomes" id="UP000001812">
    <property type="component" value="Chromosome I"/>
</dbReference>
<dbReference type="GeneID" id="93059883"/>